<sequence length="113" mass="12420">MPKVKFLKDLCSGRAGSVQDLQDYEANVLIQLGAAEIFDEKAAAKKAENDRLAVEKAEADRLAAEKEYEQIPPNILLNLNGRPVVDEFGDMVQEPELLLVPENPVKKGSKASK</sequence>
<proteinExistence type="predicted"/>
<evidence type="ECO:0000313" key="2">
    <source>
        <dbReference type="Proteomes" id="UP000249282"/>
    </source>
</evidence>
<evidence type="ECO:0000313" key="1">
    <source>
        <dbReference type="EMBL" id="PZQ93778.1"/>
    </source>
</evidence>
<dbReference type="AlphaFoldDB" id="A0A2W5RSY8"/>
<gene>
    <name evidence="1" type="ORF">DI542_00985</name>
</gene>
<dbReference type="EMBL" id="QFQJ01000002">
    <property type="protein sequence ID" value="PZQ93778.1"/>
    <property type="molecule type" value="Genomic_DNA"/>
</dbReference>
<accession>A0A2W5RSY8</accession>
<reference evidence="1 2" key="1">
    <citation type="submission" date="2017-11" db="EMBL/GenBank/DDBJ databases">
        <title>Infants hospitalized years apart are colonized by the same room-sourced microbial strains.</title>
        <authorList>
            <person name="Brooks B."/>
            <person name="Olm M.R."/>
            <person name="Firek B.A."/>
            <person name="Baker R."/>
            <person name="Thomas B.C."/>
            <person name="Morowitz M.J."/>
            <person name="Banfield J.F."/>
        </authorList>
    </citation>
    <scope>NUCLEOTIDE SEQUENCE [LARGE SCALE GENOMIC DNA]</scope>
    <source>
        <strain evidence="1">S2_003_000_R3_20</strain>
    </source>
</reference>
<dbReference type="Proteomes" id="UP000249282">
    <property type="component" value="Unassembled WGS sequence"/>
</dbReference>
<comment type="caution">
    <text evidence="1">The sequence shown here is derived from an EMBL/GenBank/DDBJ whole genome shotgun (WGS) entry which is preliminary data.</text>
</comment>
<protein>
    <submittedName>
        <fullName evidence="1">Uncharacterized protein</fullName>
    </submittedName>
</protein>
<organism evidence="1 2">
    <name type="scientific">Acinetobacter johnsonii</name>
    <dbReference type="NCBI Taxonomy" id="40214"/>
    <lineage>
        <taxon>Bacteria</taxon>
        <taxon>Pseudomonadati</taxon>
        <taxon>Pseudomonadota</taxon>
        <taxon>Gammaproteobacteria</taxon>
        <taxon>Moraxellales</taxon>
        <taxon>Moraxellaceae</taxon>
        <taxon>Acinetobacter</taxon>
    </lineage>
</organism>
<name>A0A2W5RSY8_ACIJO</name>